<accession>A0A1G2PXA6</accession>
<dbReference type="AlphaFoldDB" id="A0A1G2PXA6"/>
<feature type="domain" description="NIF system FeS cluster assembly NifU N-terminal" evidence="1">
    <location>
        <begin position="7"/>
        <end position="118"/>
    </location>
</feature>
<proteinExistence type="predicted"/>
<dbReference type="Pfam" id="PF01592">
    <property type="entry name" value="NifU_N"/>
    <property type="match status" value="1"/>
</dbReference>
<dbReference type="EMBL" id="MHSW01000012">
    <property type="protein sequence ID" value="OHA52222.1"/>
    <property type="molecule type" value="Genomic_DNA"/>
</dbReference>
<dbReference type="CDD" id="cd06664">
    <property type="entry name" value="IscU_like"/>
    <property type="match status" value="1"/>
</dbReference>
<dbReference type="GO" id="GO:0005506">
    <property type="term" value="F:iron ion binding"/>
    <property type="evidence" value="ECO:0007669"/>
    <property type="project" value="InterPro"/>
</dbReference>
<name>A0A1G2PXA6_9BACT</name>
<dbReference type="GO" id="GO:0016226">
    <property type="term" value="P:iron-sulfur cluster assembly"/>
    <property type="evidence" value="ECO:0007669"/>
    <property type="project" value="InterPro"/>
</dbReference>
<protein>
    <recommendedName>
        <fullName evidence="1">NIF system FeS cluster assembly NifU N-terminal domain-containing protein</fullName>
    </recommendedName>
</protein>
<gene>
    <name evidence="2" type="ORF">A3A97_04940</name>
</gene>
<dbReference type="SUPFAM" id="SSF82649">
    <property type="entry name" value="SufE/NifU"/>
    <property type="match status" value="1"/>
</dbReference>
<reference evidence="2 3" key="1">
    <citation type="journal article" date="2016" name="Nat. Commun.">
        <title>Thousands of microbial genomes shed light on interconnected biogeochemical processes in an aquifer system.</title>
        <authorList>
            <person name="Anantharaman K."/>
            <person name="Brown C.T."/>
            <person name="Hug L.A."/>
            <person name="Sharon I."/>
            <person name="Castelle C.J."/>
            <person name="Probst A.J."/>
            <person name="Thomas B.C."/>
            <person name="Singh A."/>
            <person name="Wilkins M.J."/>
            <person name="Karaoz U."/>
            <person name="Brodie E.L."/>
            <person name="Williams K.H."/>
            <person name="Hubbard S.S."/>
            <person name="Banfield J.F."/>
        </authorList>
    </citation>
    <scope>NUCLEOTIDE SEQUENCE [LARGE SCALE GENOMIC DNA]</scope>
</reference>
<dbReference type="InterPro" id="IPR002871">
    <property type="entry name" value="NIF_FeS_clus_asmbl_NifU_N"/>
</dbReference>
<sequence>MSNSSLYRQEILDHARNPRNFGKLQKADASIHEANLSCGDEVTLYLKYKKDTVSEAAFEGRGCILCLAGASMLTEKITGKKINDMKKLKVENILKLFGSQITPSRQKCALLSFEALTKVANKL</sequence>
<dbReference type="GO" id="GO:0051536">
    <property type="term" value="F:iron-sulfur cluster binding"/>
    <property type="evidence" value="ECO:0007669"/>
    <property type="project" value="InterPro"/>
</dbReference>
<dbReference type="PANTHER" id="PTHR10093">
    <property type="entry name" value="IRON-SULFUR CLUSTER ASSEMBLY ENZYME NIFU HOMOLOG"/>
    <property type="match status" value="1"/>
</dbReference>
<organism evidence="2 3">
    <name type="scientific">Candidatus Terrybacteria bacterium RIFCSPLOWO2_01_FULL_40_23</name>
    <dbReference type="NCBI Taxonomy" id="1802366"/>
    <lineage>
        <taxon>Bacteria</taxon>
        <taxon>Candidatus Terryibacteriota</taxon>
    </lineage>
</organism>
<dbReference type="Proteomes" id="UP000176951">
    <property type="component" value="Unassembled WGS sequence"/>
</dbReference>
<dbReference type="Gene3D" id="3.90.1010.10">
    <property type="match status" value="1"/>
</dbReference>
<evidence type="ECO:0000313" key="3">
    <source>
        <dbReference type="Proteomes" id="UP000176951"/>
    </source>
</evidence>
<evidence type="ECO:0000259" key="1">
    <source>
        <dbReference type="Pfam" id="PF01592"/>
    </source>
</evidence>
<evidence type="ECO:0000313" key="2">
    <source>
        <dbReference type="EMBL" id="OHA52222.1"/>
    </source>
</evidence>
<comment type="caution">
    <text evidence="2">The sequence shown here is derived from an EMBL/GenBank/DDBJ whole genome shotgun (WGS) entry which is preliminary data.</text>
</comment>